<reference evidence="10 11" key="1">
    <citation type="journal article" date="2019" name="Nat. Commun.">
        <title>A new type of DNA phosphorothioation-based antiviral system in archaea.</title>
        <authorList>
            <person name="Xiong L."/>
            <person name="Liu S."/>
            <person name="Chen S."/>
            <person name="Xiao Y."/>
            <person name="Zhu B."/>
            <person name="Gao Y."/>
            <person name="Zhang Y."/>
            <person name="Chen B."/>
            <person name="Luo J."/>
            <person name="Deng Z."/>
            <person name="Chen X."/>
            <person name="Wang L."/>
            <person name="Chen S."/>
        </authorList>
    </citation>
    <scope>NUCLEOTIDE SEQUENCE [LARGE SCALE GENOMIC DNA]</scope>
    <source>
        <strain evidence="10 11">JCM 10635</strain>
        <plasmid evidence="10 11">unnamed1</plasmid>
    </source>
</reference>
<dbReference type="InterPro" id="IPR000515">
    <property type="entry name" value="MetI-like"/>
</dbReference>
<comment type="similarity">
    <text evidence="2">Belongs to the binding-protein-dependent transport system permease family. CysTW subfamily.</text>
</comment>
<dbReference type="AlphaFoldDB" id="A0A4D6HT60"/>
<dbReference type="Proteomes" id="UP000296822">
    <property type="component" value="Plasmid unnamed1"/>
</dbReference>
<evidence type="ECO:0000256" key="7">
    <source>
        <dbReference type="ARBA" id="ARBA00023136"/>
    </source>
</evidence>
<gene>
    <name evidence="10" type="ORF">DV706_18270</name>
</gene>
<organism evidence="10 11">
    <name type="scientific">Natronorubrum bangense</name>
    <dbReference type="NCBI Taxonomy" id="61858"/>
    <lineage>
        <taxon>Archaea</taxon>
        <taxon>Methanobacteriati</taxon>
        <taxon>Methanobacteriota</taxon>
        <taxon>Stenosarchaea group</taxon>
        <taxon>Halobacteria</taxon>
        <taxon>Halobacteriales</taxon>
        <taxon>Natrialbaceae</taxon>
        <taxon>Natronorubrum</taxon>
    </lineage>
</organism>
<keyword evidence="6 8" id="KW-1133">Transmembrane helix</keyword>
<evidence type="ECO:0000313" key="10">
    <source>
        <dbReference type="EMBL" id="QCC56466.1"/>
    </source>
</evidence>
<dbReference type="InterPro" id="IPR051789">
    <property type="entry name" value="Bact_Polyamine_Transport"/>
</dbReference>
<dbReference type="PANTHER" id="PTHR43848:SF2">
    <property type="entry name" value="PUTRESCINE TRANSPORT SYSTEM PERMEASE PROTEIN POTI"/>
    <property type="match status" value="1"/>
</dbReference>
<evidence type="ECO:0000256" key="4">
    <source>
        <dbReference type="ARBA" id="ARBA00022475"/>
    </source>
</evidence>
<feature type="transmembrane region" description="Helical" evidence="8">
    <location>
        <begin position="101"/>
        <end position="126"/>
    </location>
</feature>
<dbReference type="Pfam" id="PF00528">
    <property type="entry name" value="BPD_transp_1"/>
    <property type="match status" value="1"/>
</dbReference>
<keyword evidence="7 8" id="KW-0472">Membrane</keyword>
<feature type="transmembrane region" description="Helical" evidence="8">
    <location>
        <begin position="12"/>
        <end position="30"/>
    </location>
</feature>
<evidence type="ECO:0000313" key="11">
    <source>
        <dbReference type="Proteomes" id="UP000296822"/>
    </source>
</evidence>
<keyword evidence="4" id="KW-1003">Cell membrane</keyword>
<dbReference type="CDD" id="cd06261">
    <property type="entry name" value="TM_PBP2"/>
    <property type="match status" value="1"/>
</dbReference>
<dbReference type="Gene3D" id="1.10.3720.10">
    <property type="entry name" value="MetI-like"/>
    <property type="match status" value="1"/>
</dbReference>
<feature type="transmembrane region" description="Helical" evidence="8">
    <location>
        <begin position="138"/>
        <end position="159"/>
    </location>
</feature>
<keyword evidence="5 8" id="KW-0812">Transmembrane</keyword>
<evidence type="ECO:0000256" key="6">
    <source>
        <dbReference type="ARBA" id="ARBA00022989"/>
    </source>
</evidence>
<feature type="transmembrane region" description="Helical" evidence="8">
    <location>
        <begin position="180"/>
        <end position="204"/>
    </location>
</feature>
<evidence type="ECO:0000256" key="3">
    <source>
        <dbReference type="ARBA" id="ARBA00022448"/>
    </source>
</evidence>
<evidence type="ECO:0000256" key="1">
    <source>
        <dbReference type="ARBA" id="ARBA00004651"/>
    </source>
</evidence>
<proteinExistence type="inferred from homology"/>
<dbReference type="GO" id="GO:0055085">
    <property type="term" value="P:transmembrane transport"/>
    <property type="evidence" value="ECO:0007669"/>
    <property type="project" value="InterPro"/>
</dbReference>
<dbReference type="InterPro" id="IPR035906">
    <property type="entry name" value="MetI-like_sf"/>
</dbReference>
<evidence type="ECO:0000256" key="5">
    <source>
        <dbReference type="ARBA" id="ARBA00022692"/>
    </source>
</evidence>
<evidence type="ECO:0000259" key="9">
    <source>
        <dbReference type="PROSITE" id="PS50928"/>
    </source>
</evidence>
<geneLocation type="plasmid" evidence="10">
    <name>unnamed1</name>
</geneLocation>
<dbReference type="PANTHER" id="PTHR43848">
    <property type="entry name" value="PUTRESCINE TRANSPORT SYSTEM PERMEASE PROTEIN POTI"/>
    <property type="match status" value="1"/>
</dbReference>
<feature type="domain" description="ABC transmembrane type-1" evidence="9">
    <location>
        <begin position="63"/>
        <end position="255"/>
    </location>
</feature>
<accession>A0A4D6HT60</accession>
<dbReference type="PROSITE" id="PS50928">
    <property type="entry name" value="ABC_TM1"/>
    <property type="match status" value="1"/>
</dbReference>
<sequence length="264" mass="28941">MIDRLFKSHLLLLFLFLYVPIAVVIVLSFTPKSFPSFPMDGFSLEWYANLLPPDHNERIVNSLITSLQIGVISALGAGVVGTLAALGLVRSRFSSRWLQSDILYTFTLVPIVVPWIVTGIAGLTFFNLLGIQGTTLSLVIGHILICLPFVVLIVSTQLYQFDRSVEEAAMNLGASELRTFYEVTLPLIAPGIIAGMFFAFTISFDNFTQTFFWVSTQNQTLPVVIFGMIDYGLEPTVNAIGAIIVTVSALIAAAAERLSSRVLE</sequence>
<dbReference type="KEGG" id="nbg:DV706_18270"/>
<dbReference type="EMBL" id="CP031306">
    <property type="protein sequence ID" value="QCC56466.1"/>
    <property type="molecule type" value="Genomic_DNA"/>
</dbReference>
<protein>
    <submittedName>
        <fullName evidence="10">ABC transporter permease</fullName>
    </submittedName>
</protein>
<dbReference type="SUPFAM" id="SSF161098">
    <property type="entry name" value="MetI-like"/>
    <property type="match status" value="1"/>
</dbReference>
<keyword evidence="3 8" id="KW-0813">Transport</keyword>
<dbReference type="GO" id="GO:0005886">
    <property type="term" value="C:plasma membrane"/>
    <property type="evidence" value="ECO:0007669"/>
    <property type="project" value="UniProtKB-SubCell"/>
</dbReference>
<name>A0A4D6HT60_9EURY</name>
<feature type="transmembrane region" description="Helical" evidence="8">
    <location>
        <begin position="236"/>
        <end position="255"/>
    </location>
</feature>
<comment type="subcellular location">
    <subcellularLocation>
        <location evidence="1 8">Cell membrane</location>
        <topology evidence="1 8">Multi-pass membrane protein</topology>
    </subcellularLocation>
</comment>
<evidence type="ECO:0000256" key="8">
    <source>
        <dbReference type="RuleBase" id="RU363032"/>
    </source>
</evidence>
<keyword evidence="10" id="KW-0614">Plasmid</keyword>
<feature type="transmembrane region" description="Helical" evidence="8">
    <location>
        <begin position="67"/>
        <end position="89"/>
    </location>
</feature>
<evidence type="ECO:0000256" key="2">
    <source>
        <dbReference type="ARBA" id="ARBA00007069"/>
    </source>
</evidence>